<dbReference type="AlphaFoldDB" id="A0A4Y8RMF6"/>
<comment type="caution">
    <text evidence="1">The sequence shown here is derived from an EMBL/GenBank/DDBJ whole genome shotgun (WGS) entry which is preliminary data.</text>
</comment>
<dbReference type="RefSeq" id="WP_134761002.1">
    <property type="nucleotide sequence ID" value="NZ_SOZD01000002.1"/>
</dbReference>
<evidence type="ECO:0000313" key="2">
    <source>
        <dbReference type="Proteomes" id="UP000298179"/>
    </source>
</evidence>
<dbReference type="EMBL" id="SOZD01000002">
    <property type="protein sequence ID" value="TFF24833.1"/>
    <property type="molecule type" value="Genomic_DNA"/>
</dbReference>
<keyword evidence="1" id="KW-0548">Nucleotidyltransferase</keyword>
<dbReference type="Proteomes" id="UP000298179">
    <property type="component" value="Unassembled WGS sequence"/>
</dbReference>
<reference evidence="1 2" key="1">
    <citation type="submission" date="2019-03" db="EMBL/GenBank/DDBJ databases">
        <title>Jiella endophytica sp. nov., a novel endophytic bacterium isolated from root of Ficus microcarpa Linn. f.</title>
        <authorList>
            <person name="Tuo L."/>
        </authorList>
    </citation>
    <scope>NUCLEOTIDE SEQUENCE [LARGE SCALE GENOMIC DNA]</scope>
    <source>
        <strain evidence="1 2">CBS5Q-3</strain>
    </source>
</reference>
<proteinExistence type="predicted"/>
<evidence type="ECO:0000313" key="1">
    <source>
        <dbReference type="EMBL" id="TFF24833.1"/>
    </source>
</evidence>
<name>A0A4Y8RMF6_9HYPH</name>
<dbReference type="GO" id="GO:0016779">
    <property type="term" value="F:nucleotidyltransferase activity"/>
    <property type="evidence" value="ECO:0007669"/>
    <property type="project" value="UniProtKB-KW"/>
</dbReference>
<keyword evidence="2" id="KW-1185">Reference proteome</keyword>
<sequence>MPQETKALPEDAAGWAGFFSRFATILLVANSEAADVAALRKAYPDRVLFVFFNKVYKVLSGPFDGDSLLVARSSPAGANIVHRREVEAVCSHFPGPKFNGILNIKAIPAERLSEAAEFGDRPVGHLDLSEHFAGFYPPDYAPTTGFALALWLTEACPDARVVLAGFSAERSDRWKLFHDHDWTFEQIVLRLMARSGRIETTGTTSPTPLDAIAARFPGVDREEIALVACEVLAARQEGTNRSVDRLFSVVKPLTGIDGFLRRLKPKTRKAKLAETRK</sequence>
<gene>
    <name evidence="1" type="ORF">E3C22_05400</name>
</gene>
<dbReference type="OrthoDB" id="7767499at2"/>
<accession>A0A4Y8RMF6</accession>
<organism evidence="1 2">
    <name type="scientific">Jiella endophytica</name>
    <dbReference type="NCBI Taxonomy" id="2558362"/>
    <lineage>
        <taxon>Bacteria</taxon>
        <taxon>Pseudomonadati</taxon>
        <taxon>Pseudomonadota</taxon>
        <taxon>Alphaproteobacteria</taxon>
        <taxon>Hyphomicrobiales</taxon>
        <taxon>Aurantimonadaceae</taxon>
        <taxon>Jiella</taxon>
    </lineage>
</organism>
<protein>
    <submittedName>
        <fullName evidence="1">3-deoxy-manno-octulosonate cytidylyltransferase</fullName>
    </submittedName>
</protein>
<keyword evidence="1" id="KW-0808">Transferase</keyword>